<keyword evidence="4 7" id="KW-0812">Transmembrane</keyword>
<dbReference type="SUPFAM" id="SSF56935">
    <property type="entry name" value="Porins"/>
    <property type="match status" value="1"/>
</dbReference>
<evidence type="ECO:0000256" key="7">
    <source>
        <dbReference type="PROSITE-ProRule" id="PRU01360"/>
    </source>
</evidence>
<feature type="signal peptide" evidence="8">
    <location>
        <begin position="1"/>
        <end position="24"/>
    </location>
</feature>
<keyword evidence="6 7" id="KW-0998">Cell outer membrane</keyword>
<dbReference type="Gene3D" id="2.170.130.10">
    <property type="entry name" value="TonB-dependent receptor, plug domain"/>
    <property type="match status" value="1"/>
</dbReference>
<evidence type="ECO:0000256" key="1">
    <source>
        <dbReference type="ARBA" id="ARBA00004571"/>
    </source>
</evidence>
<dbReference type="InterPro" id="IPR036942">
    <property type="entry name" value="Beta-barrel_TonB_sf"/>
</dbReference>
<dbReference type="Gene3D" id="2.40.170.20">
    <property type="entry name" value="TonB-dependent receptor, beta-barrel domain"/>
    <property type="match status" value="1"/>
</dbReference>
<dbReference type="InterPro" id="IPR037066">
    <property type="entry name" value="Plug_dom_sf"/>
</dbReference>
<keyword evidence="11" id="KW-1185">Reference proteome</keyword>
<dbReference type="Proteomes" id="UP000646484">
    <property type="component" value="Unassembled WGS sequence"/>
</dbReference>
<evidence type="ECO:0000256" key="3">
    <source>
        <dbReference type="ARBA" id="ARBA00022452"/>
    </source>
</evidence>
<dbReference type="InterPro" id="IPR039426">
    <property type="entry name" value="TonB-dep_rcpt-like"/>
</dbReference>
<dbReference type="InterPro" id="IPR012910">
    <property type="entry name" value="Plug_dom"/>
</dbReference>
<dbReference type="NCBIfam" id="TIGR04056">
    <property type="entry name" value="OMP_RagA_SusC"/>
    <property type="match status" value="1"/>
</dbReference>
<keyword evidence="5 7" id="KW-0472">Membrane</keyword>
<dbReference type="InterPro" id="IPR023996">
    <property type="entry name" value="TonB-dep_OMP_SusC/RagA"/>
</dbReference>
<sequence length="1007" mass="112803">MSRIFCSMLLIICCVCLFRFPGFGDTRSGKVVVTGEVKGEEGESLPGVTVVVKGTSWGCVTDKDGKFKLDVPDKDDVILEFKYVGMKTLEMRVPKTRVLEVVLSKDTKELDDVIVTAYYTLPKNAFTGEITTLRGEDLLRVSPNNIIQALATLVPGLRVIENNEQGSNPNAVPEILIRGASSLVLNDQSGVNTPLIILDGVKITIEELYDLDIYDVERVDILKDASAAVLYGEKAANGVILIERTRVKGNRPRLSYNFTPIFSFPDLNSLRLCNAEQKLELERLAGLYDKADGSLYPSYAYKLENVRRGVDTDWASKPLRTAFTHGHSASLTGRGGNIEYKVAGRFTDMYGVMKGDSRKNYGVNFSLGYRLRKKLLITYRFAYTMTDSKNSPYGSFAQYTLMNPYNPVYDESGKYIRNYDFYPLGEKGNVQQNPLYNASLSSFSKNRGKNITNYLSVRWDVFKSLFVSGDLSVSQRDSRNKVYVSPEDSRFDSEVLANKKGTYTETHGESTDWSAKMALNYRLVLNEAGTTVVSLSAGTDIGKYKSSASQLKAEGFLKDKMTDLKFAAQYVNTKPTGGEQESAEVGFFVNGSFDLLGRYFVNGSYKTSGSSKFGSNHRFAPVWSAGIGWNIHEEDFMDFDWLNVLRLRFSVGSTANVTFSPYQAMTTYLYGNDLLHYGGLGAVPITMGNPDMKWQITNKYNWGLTTALWNERINVAASYYIERTKDVLMPLSLPSSVGVSEVHVNMGKLRNSGYEFSISAEILKTRDMSWLVTVNGSRVIDKLTRISDALRAQNLAAYYGVKPQPMFVEGGSQFGIYAMRSAGIDPASGQEVYIKKNGKYTFTYDSEERVEVGNTNPTLEGSLFTGFGYKGFSVNVSAAYRFGGDLYNTTLANKVENIDPLGNVDRRAFTERWKRPGDLVRFLGIPENETVVKRYSERFVERDNLLAITSVMLNYEWQAEWLKKVGIRRMNVGFGMSDIARISSVKQERGTEYPFQRGFNFTLRTTF</sequence>
<reference evidence="10 11" key="1">
    <citation type="submission" date="2020-08" db="EMBL/GenBank/DDBJ databases">
        <title>Genome public.</title>
        <authorList>
            <person name="Liu C."/>
            <person name="Sun Q."/>
        </authorList>
    </citation>
    <scope>NUCLEOTIDE SEQUENCE [LARGE SCALE GENOMIC DNA]</scope>
    <source>
        <strain evidence="10 11">NSJ-56</strain>
    </source>
</reference>
<organism evidence="10 11">
    <name type="scientific">Butyricimonas hominis</name>
    <dbReference type="NCBI Taxonomy" id="2763032"/>
    <lineage>
        <taxon>Bacteria</taxon>
        <taxon>Pseudomonadati</taxon>
        <taxon>Bacteroidota</taxon>
        <taxon>Bacteroidia</taxon>
        <taxon>Bacteroidales</taxon>
        <taxon>Odoribacteraceae</taxon>
        <taxon>Butyricimonas</taxon>
    </lineage>
</organism>
<proteinExistence type="inferred from homology"/>
<evidence type="ECO:0000256" key="2">
    <source>
        <dbReference type="ARBA" id="ARBA00022448"/>
    </source>
</evidence>
<evidence type="ECO:0000256" key="5">
    <source>
        <dbReference type="ARBA" id="ARBA00023136"/>
    </source>
</evidence>
<evidence type="ECO:0000256" key="6">
    <source>
        <dbReference type="ARBA" id="ARBA00023237"/>
    </source>
</evidence>
<comment type="subcellular location">
    <subcellularLocation>
        <location evidence="1 7">Cell outer membrane</location>
        <topology evidence="1 7">Multi-pass membrane protein</topology>
    </subcellularLocation>
</comment>
<keyword evidence="3 7" id="KW-1134">Transmembrane beta strand</keyword>
<name>A0ABR7CZ80_9BACT</name>
<evidence type="ECO:0000256" key="8">
    <source>
        <dbReference type="SAM" id="SignalP"/>
    </source>
</evidence>
<feature type="chain" id="PRO_5046107811" evidence="8">
    <location>
        <begin position="25"/>
        <end position="1007"/>
    </location>
</feature>
<comment type="similarity">
    <text evidence="7">Belongs to the TonB-dependent receptor family.</text>
</comment>
<evidence type="ECO:0000259" key="9">
    <source>
        <dbReference type="Pfam" id="PF07715"/>
    </source>
</evidence>
<protein>
    <submittedName>
        <fullName evidence="10">SusC/RagA family TonB-linked outer membrane protein</fullName>
    </submittedName>
</protein>
<gene>
    <name evidence="10" type="ORF">H8S64_07505</name>
</gene>
<dbReference type="Pfam" id="PF07715">
    <property type="entry name" value="Plug"/>
    <property type="match status" value="1"/>
</dbReference>
<evidence type="ECO:0000256" key="4">
    <source>
        <dbReference type="ARBA" id="ARBA00022692"/>
    </source>
</evidence>
<evidence type="ECO:0000313" key="11">
    <source>
        <dbReference type="Proteomes" id="UP000646484"/>
    </source>
</evidence>
<comment type="caution">
    <text evidence="10">The sequence shown here is derived from an EMBL/GenBank/DDBJ whole genome shotgun (WGS) entry which is preliminary data.</text>
</comment>
<dbReference type="EMBL" id="JACOOH010000003">
    <property type="protein sequence ID" value="MBC5620939.1"/>
    <property type="molecule type" value="Genomic_DNA"/>
</dbReference>
<feature type="domain" description="TonB-dependent receptor plug" evidence="9">
    <location>
        <begin position="125"/>
        <end position="239"/>
    </location>
</feature>
<dbReference type="PROSITE" id="PS52016">
    <property type="entry name" value="TONB_DEPENDENT_REC_3"/>
    <property type="match status" value="1"/>
</dbReference>
<dbReference type="InterPro" id="IPR008969">
    <property type="entry name" value="CarboxyPept-like_regulatory"/>
</dbReference>
<dbReference type="Pfam" id="PF13715">
    <property type="entry name" value="CarbopepD_reg_2"/>
    <property type="match status" value="1"/>
</dbReference>
<keyword evidence="8" id="KW-0732">Signal</keyword>
<evidence type="ECO:0000313" key="10">
    <source>
        <dbReference type="EMBL" id="MBC5620939.1"/>
    </source>
</evidence>
<keyword evidence="2 7" id="KW-0813">Transport</keyword>
<dbReference type="SUPFAM" id="SSF49464">
    <property type="entry name" value="Carboxypeptidase regulatory domain-like"/>
    <property type="match status" value="1"/>
</dbReference>
<accession>A0ABR7CZ80</accession>